<keyword evidence="2" id="KW-0645">Protease</keyword>
<comment type="caution">
    <text evidence="2">The sequence shown here is derived from an EMBL/GenBank/DDBJ whole genome shotgun (WGS) entry which is preliminary data.</text>
</comment>
<dbReference type="InterPro" id="IPR026898">
    <property type="entry name" value="PrsW"/>
</dbReference>
<feature type="transmembrane region" description="Helical" evidence="1">
    <location>
        <begin position="159"/>
        <end position="177"/>
    </location>
</feature>
<dbReference type="GO" id="GO:0008233">
    <property type="term" value="F:peptidase activity"/>
    <property type="evidence" value="ECO:0007669"/>
    <property type="project" value="UniProtKB-KW"/>
</dbReference>
<reference evidence="2 3" key="1">
    <citation type="submission" date="2018-09" db="EMBL/GenBank/DDBJ databases">
        <title>YIM 75000 draft genome.</title>
        <authorList>
            <person name="Tang S."/>
            <person name="Feng Y."/>
        </authorList>
    </citation>
    <scope>NUCLEOTIDE SEQUENCE [LARGE SCALE GENOMIC DNA]</scope>
    <source>
        <strain evidence="2 3">YIM 75000</strain>
    </source>
</reference>
<feature type="transmembrane region" description="Helical" evidence="1">
    <location>
        <begin position="215"/>
        <end position="234"/>
    </location>
</feature>
<feature type="transmembrane region" description="Helical" evidence="1">
    <location>
        <begin position="55"/>
        <end position="77"/>
    </location>
</feature>
<dbReference type="GO" id="GO:0006508">
    <property type="term" value="P:proteolysis"/>
    <property type="evidence" value="ECO:0007669"/>
    <property type="project" value="UniProtKB-KW"/>
</dbReference>
<feature type="transmembrane region" description="Helical" evidence="1">
    <location>
        <begin position="241"/>
        <end position="258"/>
    </location>
</feature>
<sequence>MPPVPLPAQVLDGRLPPPRRRGGRTFRVLGTAFLVLVLALLGLVLAVLVESQTGVLGFALGVALALVPVPLVVAAFMWVDRHEPEPPGLLLFAFGWGAVVAALASVFVNSASMAAIARASAGGAGLEVTAVAVAPFVEEATKGLGVLVILLARRREFDGVVDGVVCAGLVGLGFAFTENVLYYGRAYLEADTAAPGSGVLAAGATFVLRGVLSPFAHPLFTSLTGVGLGLAAHAWTARRRIGAPVLGYLLAVALHAGWNLQAVSGVNGFLGGYLVLMVPLFVAAVLLAAWVSGRERRAIQRALPEYARAGWLPAYDVAMASTPATRRRARRWAEETQGPGARRAMAAYQDAALELGLLRDRAEQGLRVPGFAERERALLLELARARAGFVAVLR</sequence>
<name>A0A3A3Z704_9ACTN</name>
<dbReference type="EMBL" id="QZEZ01000001">
    <property type="protein sequence ID" value="RJK97707.1"/>
    <property type="molecule type" value="Genomic_DNA"/>
</dbReference>
<gene>
    <name evidence="2" type="ORF">D5H78_01475</name>
</gene>
<dbReference type="Proteomes" id="UP000265614">
    <property type="component" value="Unassembled WGS sequence"/>
</dbReference>
<feature type="transmembrane region" description="Helical" evidence="1">
    <location>
        <begin position="89"/>
        <end position="108"/>
    </location>
</feature>
<feature type="transmembrane region" description="Helical" evidence="1">
    <location>
        <begin position="28"/>
        <end position="49"/>
    </location>
</feature>
<keyword evidence="1" id="KW-0812">Transmembrane</keyword>
<evidence type="ECO:0000313" key="3">
    <source>
        <dbReference type="Proteomes" id="UP000265614"/>
    </source>
</evidence>
<dbReference type="PANTHER" id="PTHR36844:SF1">
    <property type="entry name" value="PROTEASE PRSW"/>
    <property type="match status" value="1"/>
</dbReference>
<proteinExistence type="predicted"/>
<feature type="transmembrane region" description="Helical" evidence="1">
    <location>
        <begin position="270"/>
        <end position="291"/>
    </location>
</feature>
<keyword evidence="3" id="KW-1185">Reference proteome</keyword>
<protein>
    <submittedName>
        <fullName evidence="2">Protease PrsW</fullName>
    </submittedName>
</protein>
<organism evidence="2 3">
    <name type="scientific">Vallicoccus soli</name>
    <dbReference type="NCBI Taxonomy" id="2339232"/>
    <lineage>
        <taxon>Bacteria</taxon>
        <taxon>Bacillati</taxon>
        <taxon>Actinomycetota</taxon>
        <taxon>Actinomycetes</taxon>
        <taxon>Motilibacterales</taxon>
        <taxon>Vallicoccaceae</taxon>
        <taxon>Vallicoccus</taxon>
    </lineage>
</organism>
<evidence type="ECO:0000313" key="2">
    <source>
        <dbReference type="EMBL" id="RJK97707.1"/>
    </source>
</evidence>
<dbReference type="Pfam" id="PF13367">
    <property type="entry name" value="PrsW-protease"/>
    <property type="match status" value="1"/>
</dbReference>
<accession>A0A3A3Z704</accession>
<keyword evidence="1" id="KW-1133">Transmembrane helix</keyword>
<dbReference type="PANTHER" id="PTHR36844">
    <property type="entry name" value="PROTEASE PRSW"/>
    <property type="match status" value="1"/>
</dbReference>
<dbReference type="AlphaFoldDB" id="A0A3A3Z704"/>
<keyword evidence="2" id="KW-0378">Hydrolase</keyword>
<keyword evidence="1" id="KW-0472">Membrane</keyword>
<evidence type="ECO:0000256" key="1">
    <source>
        <dbReference type="SAM" id="Phobius"/>
    </source>
</evidence>